<protein>
    <submittedName>
        <fullName evidence="7">GntR family transcriptional regulator / MocR family aminotransferase</fullName>
    </submittedName>
</protein>
<dbReference type="Gene3D" id="1.10.10.10">
    <property type="entry name" value="Winged helix-like DNA-binding domain superfamily/Winged helix DNA-binding domain"/>
    <property type="match status" value="1"/>
</dbReference>
<dbReference type="InterPro" id="IPR015424">
    <property type="entry name" value="PyrdxlP-dep_Trfase"/>
</dbReference>
<keyword evidence="5" id="KW-0804">Transcription</keyword>
<dbReference type="InterPro" id="IPR000524">
    <property type="entry name" value="Tscrpt_reg_HTH_GntR"/>
</dbReference>
<dbReference type="InterPro" id="IPR036390">
    <property type="entry name" value="WH_DNA-bd_sf"/>
</dbReference>
<dbReference type="PROSITE" id="PS50949">
    <property type="entry name" value="HTH_GNTR"/>
    <property type="match status" value="1"/>
</dbReference>
<dbReference type="GO" id="GO:0008483">
    <property type="term" value="F:transaminase activity"/>
    <property type="evidence" value="ECO:0007669"/>
    <property type="project" value="UniProtKB-KW"/>
</dbReference>
<keyword evidence="7" id="KW-0808">Transferase</keyword>
<evidence type="ECO:0000256" key="2">
    <source>
        <dbReference type="ARBA" id="ARBA00022898"/>
    </source>
</evidence>
<dbReference type="STRING" id="380248.SAMN05216251_105312"/>
<dbReference type="SMART" id="SM00345">
    <property type="entry name" value="HTH_GNTR"/>
    <property type="match status" value="1"/>
</dbReference>
<evidence type="ECO:0000256" key="3">
    <source>
        <dbReference type="ARBA" id="ARBA00023015"/>
    </source>
</evidence>
<sequence length="488" mass="51375">MDDWATRDGHAADYDLLLDLAAARAAAGGGARAGLEHALREAVRDGRLGAGTRLPSSRVLARDLGLARNTVADAYAQLVAEGWLTARQGSGTRVAPRPVATAAKVTARPADAPPPPIAPAELVPDAATGLPYSLWPGSPDLSSFPRAAWSAAARRALAAAPNEAFGYTDPRGRPELREALTAYLARVRGVRTDPDHLVICTGYVQGVGLLARALYGRGARRIAVEALGFPDTRTLLRTAGLETVPLEVDGDGARVEHLAGVQAALLTPAHQFPTGVPLSPGRRTAVTGWARGSGALIVEDDYDGEFRYDRQPVGALQGLAPDHVVYAGTASKSLAPGLRLAWLAVPPHLLDAVVREKRLADHHSPVLDQLTLAEFLSSGAYDRHVRRMRQHYRRRRDRLVAALAARAPHVHVSGIAAGLHAVLQLPPETGPLSAVVTRARAAGLALSGLPVYGAPPTTPPALVIGYATPPDHAFTGALDRLCDVLARA</sequence>
<dbReference type="RefSeq" id="WP_093713308.1">
    <property type="nucleotide sequence ID" value="NZ_FONG01000005.1"/>
</dbReference>
<dbReference type="CDD" id="cd00609">
    <property type="entry name" value="AAT_like"/>
    <property type="match status" value="1"/>
</dbReference>
<dbReference type="InterPro" id="IPR051446">
    <property type="entry name" value="HTH_trans_reg/aminotransferase"/>
</dbReference>
<dbReference type="GO" id="GO:0003700">
    <property type="term" value="F:DNA-binding transcription factor activity"/>
    <property type="evidence" value="ECO:0007669"/>
    <property type="project" value="InterPro"/>
</dbReference>
<evidence type="ECO:0000256" key="4">
    <source>
        <dbReference type="ARBA" id="ARBA00023125"/>
    </source>
</evidence>
<dbReference type="PRINTS" id="PR00035">
    <property type="entry name" value="HTHGNTR"/>
</dbReference>
<evidence type="ECO:0000256" key="1">
    <source>
        <dbReference type="ARBA" id="ARBA00005384"/>
    </source>
</evidence>
<dbReference type="Pfam" id="PF00155">
    <property type="entry name" value="Aminotran_1_2"/>
    <property type="match status" value="1"/>
</dbReference>
<accession>A0A1I2DMX3</accession>
<keyword evidence="3" id="KW-0805">Transcription regulation</keyword>
<dbReference type="GO" id="GO:0003677">
    <property type="term" value="F:DNA binding"/>
    <property type="evidence" value="ECO:0007669"/>
    <property type="project" value="UniProtKB-KW"/>
</dbReference>
<dbReference type="SUPFAM" id="SSF46785">
    <property type="entry name" value="Winged helix' DNA-binding domain"/>
    <property type="match status" value="1"/>
</dbReference>
<dbReference type="InterPro" id="IPR015421">
    <property type="entry name" value="PyrdxlP-dep_Trfase_major"/>
</dbReference>
<keyword evidence="4" id="KW-0238">DNA-binding</keyword>
<proteinExistence type="inferred from homology"/>
<evidence type="ECO:0000313" key="7">
    <source>
        <dbReference type="EMBL" id="SFE81935.1"/>
    </source>
</evidence>
<dbReference type="AlphaFoldDB" id="A0A1I2DMX3"/>
<reference evidence="7 8" key="1">
    <citation type="submission" date="2016-10" db="EMBL/GenBank/DDBJ databases">
        <authorList>
            <person name="de Groot N.N."/>
        </authorList>
    </citation>
    <scope>NUCLEOTIDE SEQUENCE [LARGE SCALE GENOMIC DNA]</scope>
    <source>
        <strain evidence="7 8">CGMCC 4.3510</strain>
    </source>
</reference>
<dbReference type="InterPro" id="IPR004839">
    <property type="entry name" value="Aminotransferase_I/II_large"/>
</dbReference>
<keyword evidence="2" id="KW-0663">Pyridoxal phosphate</keyword>
<dbReference type="CDD" id="cd07377">
    <property type="entry name" value="WHTH_GntR"/>
    <property type="match status" value="1"/>
</dbReference>
<evidence type="ECO:0000259" key="6">
    <source>
        <dbReference type="PROSITE" id="PS50949"/>
    </source>
</evidence>
<feature type="domain" description="HTH gntR-type" evidence="6">
    <location>
        <begin position="29"/>
        <end position="97"/>
    </location>
</feature>
<dbReference type="GO" id="GO:0030170">
    <property type="term" value="F:pyridoxal phosphate binding"/>
    <property type="evidence" value="ECO:0007669"/>
    <property type="project" value="InterPro"/>
</dbReference>
<dbReference type="Pfam" id="PF00392">
    <property type="entry name" value="GntR"/>
    <property type="match status" value="1"/>
</dbReference>
<evidence type="ECO:0000256" key="5">
    <source>
        <dbReference type="ARBA" id="ARBA00023163"/>
    </source>
</evidence>
<dbReference type="Proteomes" id="UP000199323">
    <property type="component" value="Unassembled WGS sequence"/>
</dbReference>
<evidence type="ECO:0000313" key="8">
    <source>
        <dbReference type="Proteomes" id="UP000199323"/>
    </source>
</evidence>
<dbReference type="PANTHER" id="PTHR46577:SF1">
    <property type="entry name" value="HTH-TYPE TRANSCRIPTIONAL REGULATORY PROTEIN GABR"/>
    <property type="match status" value="1"/>
</dbReference>
<dbReference type="Gene3D" id="3.40.640.10">
    <property type="entry name" value="Type I PLP-dependent aspartate aminotransferase-like (Major domain)"/>
    <property type="match status" value="1"/>
</dbReference>
<organism evidence="7 8">
    <name type="scientific">Actinacidiphila alni</name>
    <dbReference type="NCBI Taxonomy" id="380248"/>
    <lineage>
        <taxon>Bacteria</taxon>
        <taxon>Bacillati</taxon>
        <taxon>Actinomycetota</taxon>
        <taxon>Actinomycetes</taxon>
        <taxon>Kitasatosporales</taxon>
        <taxon>Streptomycetaceae</taxon>
        <taxon>Actinacidiphila</taxon>
    </lineage>
</organism>
<comment type="similarity">
    <text evidence="1">In the C-terminal section; belongs to the class-I pyridoxal-phosphate-dependent aminotransferase family.</text>
</comment>
<dbReference type="OrthoDB" id="594134at2"/>
<dbReference type="EMBL" id="FONG01000005">
    <property type="protein sequence ID" value="SFE81935.1"/>
    <property type="molecule type" value="Genomic_DNA"/>
</dbReference>
<dbReference type="SUPFAM" id="SSF53383">
    <property type="entry name" value="PLP-dependent transferases"/>
    <property type="match status" value="1"/>
</dbReference>
<dbReference type="PANTHER" id="PTHR46577">
    <property type="entry name" value="HTH-TYPE TRANSCRIPTIONAL REGULATORY PROTEIN GABR"/>
    <property type="match status" value="1"/>
</dbReference>
<dbReference type="InterPro" id="IPR036388">
    <property type="entry name" value="WH-like_DNA-bd_sf"/>
</dbReference>
<keyword evidence="7" id="KW-0032">Aminotransferase</keyword>
<name>A0A1I2DMX3_9ACTN</name>
<gene>
    <name evidence="7" type="ORF">SAMN05216251_105312</name>
</gene>
<keyword evidence="8" id="KW-1185">Reference proteome</keyword>